<gene>
    <name evidence="1" type="ORF">HPBE_LOCUS8710</name>
</gene>
<protein>
    <submittedName>
        <fullName evidence="3">Transposase</fullName>
    </submittedName>
</protein>
<accession>A0A183FMR2</accession>
<evidence type="ECO:0000313" key="2">
    <source>
        <dbReference type="Proteomes" id="UP000050761"/>
    </source>
</evidence>
<proteinExistence type="predicted"/>
<reference evidence="1 2" key="1">
    <citation type="submission" date="2018-11" db="EMBL/GenBank/DDBJ databases">
        <authorList>
            <consortium name="Pathogen Informatics"/>
        </authorList>
    </citation>
    <scope>NUCLEOTIDE SEQUENCE [LARGE SCALE GENOMIC DNA]</scope>
</reference>
<dbReference type="Proteomes" id="UP000050761">
    <property type="component" value="Unassembled WGS sequence"/>
</dbReference>
<accession>A0A3P7YYK3</accession>
<reference evidence="3" key="2">
    <citation type="submission" date="2019-09" db="UniProtKB">
        <authorList>
            <consortium name="WormBaseParasite"/>
        </authorList>
    </citation>
    <scope>IDENTIFICATION</scope>
</reference>
<dbReference type="EMBL" id="UZAH01026232">
    <property type="protein sequence ID" value="VDO77464.1"/>
    <property type="molecule type" value="Genomic_DNA"/>
</dbReference>
<name>A0A183FMR2_HELPZ</name>
<dbReference type="AlphaFoldDB" id="A0A183FMR2"/>
<evidence type="ECO:0000313" key="3">
    <source>
        <dbReference type="WBParaSite" id="HPBE_0000870901-mRNA-1"/>
    </source>
</evidence>
<organism evidence="2 3">
    <name type="scientific">Heligmosomoides polygyrus</name>
    <name type="common">Parasitic roundworm</name>
    <dbReference type="NCBI Taxonomy" id="6339"/>
    <lineage>
        <taxon>Eukaryota</taxon>
        <taxon>Metazoa</taxon>
        <taxon>Ecdysozoa</taxon>
        <taxon>Nematoda</taxon>
        <taxon>Chromadorea</taxon>
        <taxon>Rhabditida</taxon>
        <taxon>Rhabditina</taxon>
        <taxon>Rhabditomorpha</taxon>
        <taxon>Strongyloidea</taxon>
        <taxon>Heligmosomidae</taxon>
        <taxon>Heligmosomoides</taxon>
    </lineage>
</organism>
<dbReference type="WBParaSite" id="HPBE_0000870901-mRNA-1">
    <property type="protein sequence ID" value="HPBE_0000870901-mRNA-1"/>
    <property type="gene ID" value="HPBE_0000870901"/>
</dbReference>
<sequence length="72" mass="7735">MAADLGGFSFYHMNYARKKPCISERIDIVAWMDVFAGSRASCVAVEAVAESGHRAHSCQLWLPAAVAFAASS</sequence>
<evidence type="ECO:0000313" key="1">
    <source>
        <dbReference type="EMBL" id="VDO77464.1"/>
    </source>
</evidence>
<keyword evidence="2" id="KW-1185">Reference proteome</keyword>